<accession>A0A0D0H377</accession>
<sequence>MTDVRNLTDDELKTFNKLLNQLNQHKRRNKLRDRYGDSKKTLDQVGFSIPPHMASFQAVLGWPDKSCGVLTRRLRPRLFAVAGESTLLEDVNAHFGSASVQLVERMAIEAAARHGAAFVFTSKGDTSVGEPEVIHHEQVLHRDGRDCRGLLGVS</sequence>
<protein>
    <submittedName>
        <fullName evidence="1">Uncharacterized protein</fullName>
    </submittedName>
</protein>
<dbReference type="Proteomes" id="UP000032120">
    <property type="component" value="Unassembled WGS sequence"/>
</dbReference>
<gene>
    <name evidence="1" type="ORF">SD72_14640</name>
</gene>
<reference evidence="1 2" key="1">
    <citation type="submission" date="2015-01" db="EMBL/GenBank/DDBJ databases">
        <title>Draft genome sequence of Leucobacter komagatae strain VKM ST2845.</title>
        <authorList>
            <person name="Karlyshev A.V."/>
            <person name="Kudryashova E.B."/>
        </authorList>
    </citation>
    <scope>NUCLEOTIDE SEQUENCE [LARGE SCALE GENOMIC DNA]</scope>
    <source>
        <strain evidence="1 2">VKM ST2845</strain>
    </source>
</reference>
<name>A0A0D0H377_9MICO</name>
<evidence type="ECO:0000313" key="1">
    <source>
        <dbReference type="EMBL" id="KIP51580.1"/>
    </source>
</evidence>
<dbReference type="OrthoDB" id="1780383at2"/>
<dbReference type="EMBL" id="JXSQ01000030">
    <property type="protein sequence ID" value="KIP51580.1"/>
    <property type="molecule type" value="Genomic_DNA"/>
</dbReference>
<proteinExistence type="predicted"/>
<dbReference type="RefSeq" id="WP_042545207.1">
    <property type="nucleotide sequence ID" value="NZ_JXSQ01000030.1"/>
</dbReference>
<comment type="caution">
    <text evidence="1">The sequence shown here is derived from an EMBL/GenBank/DDBJ whole genome shotgun (WGS) entry which is preliminary data.</text>
</comment>
<organism evidence="1 2">
    <name type="scientific">Leucobacter komagatae</name>
    <dbReference type="NCBI Taxonomy" id="55969"/>
    <lineage>
        <taxon>Bacteria</taxon>
        <taxon>Bacillati</taxon>
        <taxon>Actinomycetota</taxon>
        <taxon>Actinomycetes</taxon>
        <taxon>Micrococcales</taxon>
        <taxon>Microbacteriaceae</taxon>
        <taxon>Leucobacter</taxon>
    </lineage>
</organism>
<keyword evidence="2" id="KW-1185">Reference proteome</keyword>
<evidence type="ECO:0000313" key="2">
    <source>
        <dbReference type="Proteomes" id="UP000032120"/>
    </source>
</evidence>
<dbReference type="AlphaFoldDB" id="A0A0D0H377"/>